<sequence length="115" mass="12171">MAQVAVARLPATGAHKLGVIVANPGGPGISGIDDMAYSGNFWDRLRQDFDIVTFDPRGVGASRPAIALAGDEHVAAVRNQPSIPRTEAQRRSRLEGTTRLVDAAQRGGVPGLRRC</sequence>
<evidence type="ECO:0000313" key="2">
    <source>
        <dbReference type="EMBL" id="EUA88495.1"/>
    </source>
</evidence>
<dbReference type="Proteomes" id="UP000020681">
    <property type="component" value="Unassembled WGS sequence"/>
</dbReference>
<reference evidence="2 3" key="1">
    <citation type="submission" date="2014-01" db="EMBL/GenBank/DDBJ databases">
        <authorList>
            <person name="Dobos K."/>
            <person name="Lenaerts A."/>
            <person name="Ordway D."/>
            <person name="DeGroote M.A."/>
            <person name="Parker T."/>
            <person name="Sizemore C."/>
            <person name="Tallon L.J."/>
            <person name="Sadzewicz L.K."/>
            <person name="Sengamalay N."/>
            <person name="Fraser C.M."/>
            <person name="Hine E."/>
            <person name="Shefchek K.A."/>
            <person name="Das S.P."/>
            <person name="Tettelin H."/>
        </authorList>
    </citation>
    <scope>NUCLEOTIDE SEQUENCE [LARGE SCALE GENOMIC DNA]</scope>
    <source>
        <strain evidence="2 3">Harvey</strain>
    </source>
</reference>
<dbReference type="InterPro" id="IPR029058">
    <property type="entry name" value="AB_hydrolase_fold"/>
</dbReference>
<keyword evidence="3" id="KW-1185">Reference proteome</keyword>
<feature type="compositionally biased region" description="Basic and acidic residues" evidence="1">
    <location>
        <begin position="87"/>
        <end position="96"/>
    </location>
</feature>
<evidence type="ECO:0000313" key="3">
    <source>
        <dbReference type="Proteomes" id="UP000020681"/>
    </source>
</evidence>
<evidence type="ECO:0000256" key="1">
    <source>
        <dbReference type="SAM" id="MobiDB-lite"/>
    </source>
</evidence>
<feature type="region of interest" description="Disordered" evidence="1">
    <location>
        <begin position="83"/>
        <end position="115"/>
    </location>
</feature>
<gene>
    <name evidence="2" type="ORF">I551_4953</name>
</gene>
<protein>
    <recommendedName>
        <fullName evidence="4">Alpha/beta hydrolase fold family protein</fullName>
    </recommendedName>
</protein>
<dbReference type="Gene3D" id="3.40.50.1820">
    <property type="entry name" value="alpha/beta hydrolase"/>
    <property type="match status" value="1"/>
</dbReference>
<organism evidence="2 3">
    <name type="scientific">Mycobacterium ulcerans str. Harvey</name>
    <dbReference type="NCBI Taxonomy" id="1299332"/>
    <lineage>
        <taxon>Bacteria</taxon>
        <taxon>Bacillati</taxon>
        <taxon>Actinomycetota</taxon>
        <taxon>Actinomycetes</taxon>
        <taxon>Mycobacteriales</taxon>
        <taxon>Mycobacteriaceae</taxon>
        <taxon>Mycobacterium</taxon>
        <taxon>Mycobacterium ulcerans group</taxon>
    </lineage>
</organism>
<name>A0ABP3AE16_MYCUL</name>
<accession>A0ABP3AE16</accession>
<comment type="caution">
    <text evidence="2">The sequence shown here is derived from an EMBL/GenBank/DDBJ whole genome shotgun (WGS) entry which is preliminary data.</text>
</comment>
<dbReference type="EMBL" id="JAOL01000139">
    <property type="protein sequence ID" value="EUA88495.1"/>
    <property type="molecule type" value="Genomic_DNA"/>
</dbReference>
<dbReference type="SUPFAM" id="SSF53474">
    <property type="entry name" value="alpha/beta-Hydrolases"/>
    <property type="match status" value="1"/>
</dbReference>
<evidence type="ECO:0008006" key="4">
    <source>
        <dbReference type="Google" id="ProtNLM"/>
    </source>
</evidence>
<proteinExistence type="predicted"/>